<organism evidence="2 3">
    <name type="scientific">Prorocentrum cordatum</name>
    <dbReference type="NCBI Taxonomy" id="2364126"/>
    <lineage>
        <taxon>Eukaryota</taxon>
        <taxon>Sar</taxon>
        <taxon>Alveolata</taxon>
        <taxon>Dinophyceae</taxon>
        <taxon>Prorocentrales</taxon>
        <taxon>Prorocentraceae</taxon>
        <taxon>Prorocentrum</taxon>
    </lineage>
</organism>
<evidence type="ECO:0000256" key="1">
    <source>
        <dbReference type="SAM" id="MobiDB-lite"/>
    </source>
</evidence>
<proteinExistence type="predicted"/>
<evidence type="ECO:0000313" key="2">
    <source>
        <dbReference type="EMBL" id="CAK0844129.1"/>
    </source>
</evidence>
<reference evidence="2" key="1">
    <citation type="submission" date="2023-10" db="EMBL/GenBank/DDBJ databases">
        <authorList>
            <person name="Chen Y."/>
            <person name="Shah S."/>
            <person name="Dougan E. K."/>
            <person name="Thang M."/>
            <person name="Chan C."/>
        </authorList>
    </citation>
    <scope>NUCLEOTIDE SEQUENCE [LARGE SCALE GENOMIC DNA]</scope>
</reference>
<dbReference type="Proteomes" id="UP001189429">
    <property type="component" value="Unassembled WGS sequence"/>
</dbReference>
<evidence type="ECO:0000313" key="3">
    <source>
        <dbReference type="Proteomes" id="UP001189429"/>
    </source>
</evidence>
<accession>A0ABN9TEC5</accession>
<name>A0ABN9TEC5_9DINO</name>
<gene>
    <name evidence="2" type="ORF">PCOR1329_LOCUS38294</name>
</gene>
<comment type="caution">
    <text evidence="2">The sequence shown here is derived from an EMBL/GenBank/DDBJ whole genome shotgun (WGS) entry which is preliminary data.</text>
</comment>
<keyword evidence="3" id="KW-1185">Reference proteome</keyword>
<feature type="region of interest" description="Disordered" evidence="1">
    <location>
        <begin position="1"/>
        <end position="77"/>
    </location>
</feature>
<sequence length="222" mass="23694">MAARGERAVEALSLRAQGEKGVYQQGQGADEENEPLGGDAREEGESTDVATETKRSQLTHIGVQKNPGHPGGKRGVSRHGLTVYAVGGPRGLLGSALGPKRWPLSREAAQEAPPGEGGSQRRPFKSARPLRTMVARLVPPALRPAATKRLKMRRGKMCRAIGRRQTVAPGGPRRAQTPDTRGRGGLGCTSRSRFSSVARKLLTMLLLTQAAQFHNSPDEAAL</sequence>
<feature type="region of interest" description="Disordered" evidence="1">
    <location>
        <begin position="165"/>
        <end position="190"/>
    </location>
</feature>
<dbReference type="EMBL" id="CAUYUJ010014636">
    <property type="protein sequence ID" value="CAK0844129.1"/>
    <property type="molecule type" value="Genomic_DNA"/>
</dbReference>
<protein>
    <submittedName>
        <fullName evidence="2">Uncharacterized protein</fullName>
    </submittedName>
</protein>
<feature type="region of interest" description="Disordered" evidence="1">
    <location>
        <begin position="106"/>
        <end position="127"/>
    </location>
</feature>